<feature type="binding site" evidence="8">
    <location>
        <begin position="207"/>
        <end position="208"/>
    </location>
    <ligand>
        <name>substrate</name>
    </ligand>
</feature>
<dbReference type="HAMAP" id="MF_00197">
    <property type="entry name" value="DAP_epimerase"/>
    <property type="match status" value="1"/>
</dbReference>
<name>A0A1I0JB75_9FIRM</name>
<proteinExistence type="inferred from homology"/>
<dbReference type="GO" id="GO:0009089">
    <property type="term" value="P:lysine biosynthetic process via diaminopimelate"/>
    <property type="evidence" value="ECO:0007669"/>
    <property type="project" value="UniProtKB-UniRule"/>
</dbReference>
<evidence type="ECO:0000256" key="9">
    <source>
        <dbReference type="PROSITE-ProRule" id="PRU10125"/>
    </source>
</evidence>
<reference evidence="11" key="1">
    <citation type="submission" date="2016-10" db="EMBL/GenBank/DDBJ databases">
        <authorList>
            <person name="Varghese N."/>
            <person name="Submissions S."/>
        </authorList>
    </citation>
    <scope>NUCLEOTIDE SEQUENCE [LARGE SCALE GENOMIC DNA]</scope>
    <source>
        <strain evidence="11">NLAE-zl-G277</strain>
    </source>
</reference>
<evidence type="ECO:0000256" key="5">
    <source>
        <dbReference type="ARBA" id="ARBA00023154"/>
    </source>
</evidence>
<evidence type="ECO:0000256" key="2">
    <source>
        <dbReference type="ARBA" id="ARBA00010219"/>
    </source>
</evidence>
<evidence type="ECO:0000256" key="6">
    <source>
        <dbReference type="ARBA" id="ARBA00023235"/>
    </source>
</evidence>
<evidence type="ECO:0000256" key="7">
    <source>
        <dbReference type="ARBA" id="ARBA00051712"/>
    </source>
</evidence>
<evidence type="ECO:0000256" key="4">
    <source>
        <dbReference type="ARBA" id="ARBA00022605"/>
    </source>
</evidence>
<dbReference type="SUPFAM" id="SSF54506">
    <property type="entry name" value="Diaminopimelate epimerase-like"/>
    <property type="match status" value="2"/>
</dbReference>
<dbReference type="GO" id="GO:0008837">
    <property type="term" value="F:diaminopimelate epimerase activity"/>
    <property type="evidence" value="ECO:0007669"/>
    <property type="project" value="UniProtKB-UniRule"/>
</dbReference>
<feature type="site" description="Could be important to modulate the pK values of the two catalytic cysteine residues" evidence="8">
    <location>
        <position position="157"/>
    </location>
</feature>
<feature type="binding site" evidence="8">
    <location>
        <begin position="72"/>
        <end position="73"/>
    </location>
    <ligand>
        <name>substrate</name>
    </ligand>
</feature>
<keyword evidence="11" id="KW-1185">Reference proteome</keyword>
<comment type="pathway">
    <text evidence="1 8">Amino-acid biosynthesis; L-lysine biosynthesis via DAP pathway; DL-2,6-diaminopimelate from LL-2,6-diaminopimelate: step 1/1.</text>
</comment>
<dbReference type="PROSITE" id="PS01326">
    <property type="entry name" value="DAP_EPIMERASE"/>
    <property type="match status" value="1"/>
</dbReference>
<comment type="caution">
    <text evidence="8">Lacks conserved residue(s) required for the propagation of feature annotation.</text>
</comment>
<keyword evidence="6 8" id="KW-0413">Isomerase</keyword>
<feature type="binding site" evidence="8">
    <location>
        <begin position="217"/>
        <end position="218"/>
    </location>
    <ligand>
        <name>substrate</name>
    </ligand>
</feature>
<keyword evidence="8" id="KW-0963">Cytoplasm</keyword>
<comment type="subcellular location">
    <subcellularLocation>
        <location evidence="8">Cytoplasm</location>
    </subcellularLocation>
</comment>
<accession>A0A1I0JB75</accession>
<comment type="catalytic activity">
    <reaction evidence="7 8">
        <text>(2S,6S)-2,6-diaminopimelate = meso-2,6-diaminopimelate</text>
        <dbReference type="Rhea" id="RHEA:15393"/>
        <dbReference type="ChEBI" id="CHEBI:57609"/>
        <dbReference type="ChEBI" id="CHEBI:57791"/>
        <dbReference type="EC" id="5.1.1.7"/>
    </reaction>
</comment>
<comment type="function">
    <text evidence="8">Catalyzes the stereoinversion of LL-2,6-diaminopimelate (L,L-DAP) to meso-diaminopimelate (meso-DAP), a precursor of L-lysine and an essential component of the bacterial peptidoglycan.</text>
</comment>
<dbReference type="InterPro" id="IPR018510">
    <property type="entry name" value="DAP_epimerase_AS"/>
</dbReference>
<dbReference type="PANTHER" id="PTHR31689:SF0">
    <property type="entry name" value="DIAMINOPIMELATE EPIMERASE"/>
    <property type="match status" value="1"/>
</dbReference>
<feature type="binding site" evidence="8">
    <location>
        <position position="189"/>
    </location>
    <ligand>
        <name>substrate</name>
    </ligand>
</feature>
<keyword evidence="5 8" id="KW-0457">Lysine biosynthesis</keyword>
<dbReference type="EC" id="5.1.1.7" evidence="3 8"/>
<dbReference type="RefSeq" id="WP_092368644.1">
    <property type="nucleotide sequence ID" value="NZ_DAINWJ010000080.1"/>
</dbReference>
<dbReference type="Proteomes" id="UP000198508">
    <property type="component" value="Unassembled WGS sequence"/>
</dbReference>
<evidence type="ECO:0000313" key="10">
    <source>
        <dbReference type="EMBL" id="SEU07266.1"/>
    </source>
</evidence>
<dbReference type="AlphaFoldDB" id="A0A1I0JB75"/>
<dbReference type="UniPathway" id="UPA00034">
    <property type="reaction ID" value="UER00025"/>
</dbReference>
<dbReference type="PANTHER" id="PTHR31689">
    <property type="entry name" value="DIAMINOPIMELATE EPIMERASE, CHLOROPLASTIC"/>
    <property type="match status" value="1"/>
</dbReference>
<evidence type="ECO:0000256" key="8">
    <source>
        <dbReference type="HAMAP-Rule" id="MF_00197"/>
    </source>
</evidence>
<dbReference type="Pfam" id="PF01678">
    <property type="entry name" value="DAP_epimerase"/>
    <property type="match status" value="2"/>
</dbReference>
<comment type="subunit">
    <text evidence="8">Homodimer.</text>
</comment>
<dbReference type="NCBIfam" id="TIGR00652">
    <property type="entry name" value="DapF"/>
    <property type="match status" value="1"/>
</dbReference>
<feature type="binding site" evidence="8">
    <location>
        <position position="62"/>
    </location>
    <ligand>
        <name>substrate</name>
    </ligand>
</feature>
<feature type="active site" description="Proton acceptor" evidence="8">
    <location>
        <position position="216"/>
    </location>
</feature>
<dbReference type="InterPro" id="IPR001653">
    <property type="entry name" value="DAP_epimerase_DapF"/>
</dbReference>
<gene>
    <name evidence="8" type="primary">dapF</name>
    <name evidence="10" type="ORF">SAMN05216313_12827</name>
</gene>
<evidence type="ECO:0000256" key="1">
    <source>
        <dbReference type="ARBA" id="ARBA00005196"/>
    </source>
</evidence>
<dbReference type="EMBL" id="FOIM01000028">
    <property type="protein sequence ID" value="SEU07266.1"/>
    <property type="molecule type" value="Genomic_DNA"/>
</dbReference>
<comment type="similarity">
    <text evidence="2 8">Belongs to the diaminopimelate epimerase family.</text>
</comment>
<protein>
    <recommendedName>
        <fullName evidence="3 8">Diaminopimelate epimerase</fullName>
        <shortName evidence="8">DAP epimerase</shortName>
        <ecNumber evidence="3 8">5.1.1.7</ecNumber>
    </recommendedName>
    <alternativeName>
        <fullName evidence="8">PLP-independent amino acid racemase</fullName>
    </alternativeName>
</protein>
<keyword evidence="4 8" id="KW-0028">Amino-acid biosynthesis</keyword>
<evidence type="ECO:0000313" key="11">
    <source>
        <dbReference type="Proteomes" id="UP000198508"/>
    </source>
</evidence>
<dbReference type="Gene3D" id="3.10.310.10">
    <property type="entry name" value="Diaminopimelate Epimerase, Chain A, domain 1"/>
    <property type="match status" value="2"/>
</dbReference>
<dbReference type="GO" id="GO:0005829">
    <property type="term" value="C:cytosol"/>
    <property type="evidence" value="ECO:0007669"/>
    <property type="project" value="TreeGrafter"/>
</dbReference>
<dbReference type="STRING" id="460384.SAMN05216313_12827"/>
<evidence type="ECO:0000256" key="3">
    <source>
        <dbReference type="ARBA" id="ARBA00013080"/>
    </source>
</evidence>
<feature type="binding site" evidence="8">
    <location>
        <position position="155"/>
    </location>
    <ligand>
        <name>substrate</name>
    </ligand>
</feature>
<organism evidence="10 11">
    <name type="scientific">Enterocloster lavalensis</name>
    <dbReference type="NCBI Taxonomy" id="460384"/>
    <lineage>
        <taxon>Bacteria</taxon>
        <taxon>Bacillati</taxon>
        <taxon>Bacillota</taxon>
        <taxon>Clostridia</taxon>
        <taxon>Lachnospirales</taxon>
        <taxon>Lachnospiraceae</taxon>
        <taxon>Enterocloster</taxon>
    </lineage>
</organism>
<sequence>MRFTKMQGIGNDYVYVNCFEETVADPAAVARFVSDRHFGIGSDGLILIGPSGTADCRMDMYNMDGSRGVMCGNGVRCVGKYAYDHGLVPGDRRSLTVETLAGVKTIEFTVEEENGRFTARLLTVDMGEARLTSELPEPINVDGRDYSFVGISVGNPHAVYFMDSIDDLRLDRIGPSFEMHPRFQPDRVNTEFIQLVDRNHIRMRVWERGSGETWACGTGATASAAAAILMGYTEDEVEVELRGGKLRIRLDRESGHLFMTGPAVEVFRGDIDIPENL</sequence>
<feature type="binding site" evidence="8">
    <location>
        <position position="11"/>
    </location>
    <ligand>
        <name>substrate</name>
    </ligand>
</feature>
<feature type="active site" evidence="9">
    <location>
        <position position="71"/>
    </location>
</feature>
<feature type="site" description="Could be important to modulate the pK values of the two catalytic cysteine residues" evidence="8">
    <location>
        <position position="207"/>
    </location>
</feature>
<feature type="active site" description="Proton donor" evidence="8">
    <location>
        <position position="71"/>
    </location>
</feature>